<accession>A0A947D329</accession>
<keyword evidence="1" id="KW-1133">Transmembrane helix</keyword>
<feature type="transmembrane region" description="Helical" evidence="1">
    <location>
        <begin position="369"/>
        <end position="393"/>
    </location>
</feature>
<feature type="transmembrane region" description="Helical" evidence="1">
    <location>
        <begin position="265"/>
        <end position="283"/>
    </location>
</feature>
<organism evidence="2 3">
    <name type="scientific">Prosthecodimorpha staleyi</name>
    <dbReference type="NCBI Taxonomy" id="2840188"/>
    <lineage>
        <taxon>Bacteria</taxon>
        <taxon>Pseudomonadati</taxon>
        <taxon>Pseudomonadota</taxon>
        <taxon>Alphaproteobacteria</taxon>
        <taxon>Hyphomicrobiales</taxon>
        <taxon>Ancalomicrobiaceae</taxon>
        <taxon>Prosthecodimorpha</taxon>
    </lineage>
</organism>
<keyword evidence="3" id="KW-1185">Reference proteome</keyword>
<feature type="transmembrane region" description="Helical" evidence="1">
    <location>
        <begin position="145"/>
        <end position="165"/>
    </location>
</feature>
<name>A0A947D329_9HYPH</name>
<dbReference type="AlphaFoldDB" id="A0A947D329"/>
<evidence type="ECO:0000313" key="2">
    <source>
        <dbReference type="EMBL" id="MBT9289403.1"/>
    </source>
</evidence>
<dbReference type="EMBL" id="JAHHZF010000003">
    <property type="protein sequence ID" value="MBT9289403.1"/>
    <property type="molecule type" value="Genomic_DNA"/>
</dbReference>
<feature type="transmembrane region" description="Helical" evidence="1">
    <location>
        <begin position="42"/>
        <end position="63"/>
    </location>
</feature>
<feature type="transmembrane region" description="Helical" evidence="1">
    <location>
        <begin position="239"/>
        <end position="258"/>
    </location>
</feature>
<comment type="caution">
    <text evidence="2">The sequence shown here is derived from an EMBL/GenBank/DDBJ whole genome shotgun (WGS) entry which is preliminary data.</text>
</comment>
<gene>
    <name evidence="2" type="ORF">KL771_08065</name>
</gene>
<feature type="transmembrane region" description="Helical" evidence="1">
    <location>
        <begin position="118"/>
        <end position="138"/>
    </location>
</feature>
<keyword evidence="1" id="KW-0472">Membrane</keyword>
<evidence type="ECO:0000256" key="1">
    <source>
        <dbReference type="SAM" id="Phobius"/>
    </source>
</evidence>
<keyword evidence="1" id="KW-0812">Transmembrane</keyword>
<evidence type="ECO:0000313" key="3">
    <source>
        <dbReference type="Proteomes" id="UP000766595"/>
    </source>
</evidence>
<reference evidence="2 3" key="1">
    <citation type="submission" date="2021-06" db="EMBL/GenBank/DDBJ databases">
        <authorList>
            <person name="Grouzdev D.S."/>
            <person name="Koziaeva V."/>
        </authorList>
    </citation>
    <scope>NUCLEOTIDE SEQUENCE [LARGE SCALE GENOMIC DNA]</scope>
    <source>
        <strain evidence="2 3">22</strain>
    </source>
</reference>
<dbReference type="RefSeq" id="WP_261968032.1">
    <property type="nucleotide sequence ID" value="NZ_JAHHZF010000003.1"/>
</dbReference>
<dbReference type="Proteomes" id="UP000766595">
    <property type="component" value="Unassembled WGS sequence"/>
</dbReference>
<feature type="transmembrane region" description="Helical" evidence="1">
    <location>
        <begin position="295"/>
        <end position="311"/>
    </location>
</feature>
<proteinExistence type="predicted"/>
<feature type="transmembrane region" description="Helical" evidence="1">
    <location>
        <begin position="200"/>
        <end position="219"/>
    </location>
</feature>
<feature type="transmembrane region" description="Helical" evidence="1">
    <location>
        <begin position="332"/>
        <end position="349"/>
    </location>
</feature>
<sequence length="509" mass="52763">MTDSSLHLGNGGGLVERSPVLAWAKRALTMAPAAARRSPPRFFGTLVFFVALIVLTVRGAALLKDADTLWHVFVGTGILETGRFPTVDTASWTMAGTPWIAKEWLSQVILAAAQRAGGWPLVALTAAAAAALALALIAREAATRLPPAIAALIAAAAFTLVAGHTLARPHVLAWPVMIGWTIVLMRAAEDGRAPSPFAAILMALWANLHGSYLFGLALIPAFGLEALLRAPAGRRTETALGWLLILVLAPAATMAHAYGPGALFAAGKVLGLGSAAAFVAEWAPTDLGRLSGGKIAILAGIAALVLSPGRLPPIRVALLIGLLDMAVSHERHLAMLGLIAPLILIEPIAERAGAGRAEGDQTGGRLSGFGLYAAGAAALAALAFTGMAALGALTTRPDLLPIAALDAAKAAGVTGQVFNEYEFGGTLITRGIPTYIDGRTELYGPERLTTYVAATGVSTPGTLEKVLSDSRIGWTLLRPDQPAAALLDHLPGWHRIYGDEVAVVHKRIP</sequence>
<protein>
    <submittedName>
        <fullName evidence="2">Uncharacterized protein</fullName>
    </submittedName>
</protein>